<gene>
    <name evidence="3" type="ORF">CEXT_92241</name>
</gene>
<organism evidence="3 4">
    <name type="scientific">Caerostris extrusa</name>
    <name type="common">Bark spider</name>
    <name type="synonym">Caerostris bankana</name>
    <dbReference type="NCBI Taxonomy" id="172846"/>
    <lineage>
        <taxon>Eukaryota</taxon>
        <taxon>Metazoa</taxon>
        <taxon>Ecdysozoa</taxon>
        <taxon>Arthropoda</taxon>
        <taxon>Chelicerata</taxon>
        <taxon>Arachnida</taxon>
        <taxon>Araneae</taxon>
        <taxon>Araneomorphae</taxon>
        <taxon>Entelegynae</taxon>
        <taxon>Araneoidea</taxon>
        <taxon>Araneidae</taxon>
        <taxon>Caerostris</taxon>
    </lineage>
</organism>
<evidence type="ECO:0000313" key="4">
    <source>
        <dbReference type="Proteomes" id="UP001054945"/>
    </source>
</evidence>
<keyword evidence="2" id="KW-0472">Membrane</keyword>
<evidence type="ECO:0000313" key="3">
    <source>
        <dbReference type="EMBL" id="GIX86559.1"/>
    </source>
</evidence>
<feature type="region of interest" description="Disordered" evidence="1">
    <location>
        <begin position="1"/>
        <end position="28"/>
    </location>
</feature>
<reference evidence="3 4" key="1">
    <citation type="submission" date="2021-06" db="EMBL/GenBank/DDBJ databases">
        <title>Caerostris extrusa draft genome.</title>
        <authorList>
            <person name="Kono N."/>
            <person name="Arakawa K."/>
        </authorList>
    </citation>
    <scope>NUCLEOTIDE SEQUENCE [LARGE SCALE GENOMIC DNA]</scope>
</reference>
<keyword evidence="4" id="KW-1185">Reference proteome</keyword>
<name>A0AAV4NP48_CAEEX</name>
<dbReference type="Proteomes" id="UP001054945">
    <property type="component" value="Unassembled WGS sequence"/>
</dbReference>
<accession>A0AAV4NP48</accession>
<proteinExistence type="predicted"/>
<keyword evidence="2" id="KW-1133">Transmembrane helix</keyword>
<evidence type="ECO:0000256" key="1">
    <source>
        <dbReference type="SAM" id="MobiDB-lite"/>
    </source>
</evidence>
<comment type="caution">
    <text evidence="3">The sequence shown here is derived from an EMBL/GenBank/DDBJ whole genome shotgun (WGS) entry which is preliminary data.</text>
</comment>
<dbReference type="AlphaFoldDB" id="A0AAV4NP48"/>
<feature type="transmembrane region" description="Helical" evidence="2">
    <location>
        <begin position="46"/>
        <end position="66"/>
    </location>
</feature>
<feature type="compositionally biased region" description="Basic and acidic residues" evidence="1">
    <location>
        <begin position="18"/>
        <end position="28"/>
    </location>
</feature>
<dbReference type="EMBL" id="BPLR01021152">
    <property type="protein sequence ID" value="GIX86559.1"/>
    <property type="molecule type" value="Genomic_DNA"/>
</dbReference>
<protein>
    <submittedName>
        <fullName evidence="3">Uncharacterized protein</fullName>
    </submittedName>
</protein>
<sequence>MFLELQSRSESPSQSDHPTPKEIRANNSERRYESRYELYFFFHPQVMLGLIILSFLIGIKVSNFIICKARRRLVAVNRLGLEETCVKSILSYLLPFAIMSRGC</sequence>
<evidence type="ECO:0000256" key="2">
    <source>
        <dbReference type="SAM" id="Phobius"/>
    </source>
</evidence>
<keyword evidence="2" id="KW-0812">Transmembrane</keyword>
<feature type="compositionally biased region" description="Polar residues" evidence="1">
    <location>
        <begin position="1"/>
        <end position="17"/>
    </location>
</feature>